<name>A0A6A6UWL6_9PLEO</name>
<dbReference type="AlphaFoldDB" id="A0A6A6UWL6"/>
<evidence type="ECO:0000313" key="1">
    <source>
        <dbReference type="EMBL" id="KAF2741844.1"/>
    </source>
</evidence>
<protein>
    <submittedName>
        <fullName evidence="1">Uncharacterized protein</fullName>
    </submittedName>
</protein>
<gene>
    <name evidence="1" type="ORF">M011DRAFT_482202</name>
</gene>
<keyword evidence="2" id="KW-1185">Reference proteome</keyword>
<dbReference type="EMBL" id="MU006622">
    <property type="protein sequence ID" value="KAF2741844.1"/>
    <property type="molecule type" value="Genomic_DNA"/>
</dbReference>
<evidence type="ECO:0000313" key="2">
    <source>
        <dbReference type="Proteomes" id="UP000799440"/>
    </source>
</evidence>
<dbReference type="Proteomes" id="UP000799440">
    <property type="component" value="Unassembled WGS sequence"/>
</dbReference>
<proteinExistence type="predicted"/>
<reference evidence="1" key="1">
    <citation type="journal article" date="2020" name="Stud. Mycol.">
        <title>101 Dothideomycetes genomes: a test case for predicting lifestyles and emergence of pathogens.</title>
        <authorList>
            <person name="Haridas S."/>
            <person name="Albert R."/>
            <person name="Binder M."/>
            <person name="Bloem J."/>
            <person name="Labutti K."/>
            <person name="Salamov A."/>
            <person name="Andreopoulos B."/>
            <person name="Baker S."/>
            <person name="Barry K."/>
            <person name="Bills G."/>
            <person name="Bluhm B."/>
            <person name="Cannon C."/>
            <person name="Castanera R."/>
            <person name="Culley D."/>
            <person name="Daum C."/>
            <person name="Ezra D."/>
            <person name="Gonzalez J."/>
            <person name="Henrissat B."/>
            <person name="Kuo A."/>
            <person name="Liang C."/>
            <person name="Lipzen A."/>
            <person name="Lutzoni F."/>
            <person name="Magnuson J."/>
            <person name="Mondo S."/>
            <person name="Nolan M."/>
            <person name="Ohm R."/>
            <person name="Pangilinan J."/>
            <person name="Park H.-J."/>
            <person name="Ramirez L."/>
            <person name="Alfaro M."/>
            <person name="Sun H."/>
            <person name="Tritt A."/>
            <person name="Yoshinaga Y."/>
            <person name="Zwiers L.-H."/>
            <person name="Turgeon B."/>
            <person name="Goodwin S."/>
            <person name="Spatafora J."/>
            <person name="Crous P."/>
            <person name="Grigoriev I."/>
        </authorList>
    </citation>
    <scope>NUCLEOTIDE SEQUENCE</scope>
    <source>
        <strain evidence="1">CBS 119925</strain>
    </source>
</reference>
<sequence length="255" mass="29424">MVRLPVELQLMVFDHVVVSRHALEWTLDEATLVFHKRDPQPPMGWKANNLHHLIGLTDSSVGRPLLEPIMKAYYRSNIFFIRPENLEQALHDYELYTSLDGDSTDGDSTDDDPAQKALAPFDLIGHIRIDVRAHDWEIEGGFVEGCKRSPSSFYCLFATPTARKQKCELEIRFSAPTHQTLMYLKAKFVFAYGKLVDAGYNVQVQCANHVDLYCPQDLSPFFVAPVKQQWSEWYRILEEYRQNVSVSEPAYRPDR</sequence>
<organism evidence="1 2">
    <name type="scientific">Sporormia fimetaria CBS 119925</name>
    <dbReference type="NCBI Taxonomy" id="1340428"/>
    <lineage>
        <taxon>Eukaryota</taxon>
        <taxon>Fungi</taxon>
        <taxon>Dikarya</taxon>
        <taxon>Ascomycota</taxon>
        <taxon>Pezizomycotina</taxon>
        <taxon>Dothideomycetes</taxon>
        <taxon>Pleosporomycetidae</taxon>
        <taxon>Pleosporales</taxon>
        <taxon>Sporormiaceae</taxon>
        <taxon>Sporormia</taxon>
    </lineage>
</organism>
<accession>A0A6A6UWL6</accession>